<dbReference type="SUPFAM" id="SSF49265">
    <property type="entry name" value="Fibronectin type III"/>
    <property type="match status" value="7"/>
</dbReference>
<feature type="domain" description="Fibronectin type-III" evidence="15">
    <location>
        <begin position="1312"/>
        <end position="1407"/>
    </location>
</feature>
<comment type="similarity">
    <text evidence="11">Belongs to the sidekick family.</text>
</comment>
<dbReference type="SMART" id="SM00060">
    <property type="entry name" value="FN3"/>
    <property type="match status" value="13"/>
</dbReference>
<dbReference type="GO" id="GO:0009653">
    <property type="term" value="P:anatomical structure morphogenesis"/>
    <property type="evidence" value="ECO:0007669"/>
    <property type="project" value="UniProtKB-ARBA"/>
</dbReference>
<dbReference type="FunFam" id="2.60.40.10:FF:000032">
    <property type="entry name" value="palladin isoform X1"/>
    <property type="match status" value="2"/>
</dbReference>
<feature type="region of interest" description="Disordered" evidence="12">
    <location>
        <begin position="2005"/>
        <end position="2071"/>
    </location>
</feature>
<keyword evidence="4" id="KW-0677">Repeat</keyword>
<evidence type="ECO:0000259" key="15">
    <source>
        <dbReference type="PROSITE" id="PS50853"/>
    </source>
</evidence>
<dbReference type="FunFam" id="2.60.40.10:FF:001849">
    <property type="entry name" value="Sidekick, isoform B"/>
    <property type="match status" value="1"/>
</dbReference>
<dbReference type="PROSITE" id="PS50853">
    <property type="entry name" value="FN3"/>
    <property type="match status" value="13"/>
</dbReference>
<evidence type="ECO:0000256" key="7">
    <source>
        <dbReference type="ARBA" id="ARBA00023136"/>
    </source>
</evidence>
<keyword evidence="5" id="KW-0130">Cell adhesion</keyword>
<dbReference type="SMART" id="SM00406">
    <property type="entry name" value="IGv"/>
    <property type="match status" value="2"/>
</dbReference>
<evidence type="ECO:0000256" key="11">
    <source>
        <dbReference type="ARBA" id="ARBA00061621"/>
    </source>
</evidence>
<feature type="domain" description="Fibronectin type-III" evidence="15">
    <location>
        <begin position="601"/>
        <end position="703"/>
    </location>
</feature>
<dbReference type="GO" id="GO:0030154">
    <property type="term" value="P:cell differentiation"/>
    <property type="evidence" value="ECO:0007669"/>
    <property type="project" value="UniProtKB-ARBA"/>
</dbReference>
<keyword evidence="2 13" id="KW-0812">Transmembrane</keyword>
<evidence type="ECO:0000256" key="12">
    <source>
        <dbReference type="SAM" id="MobiDB-lite"/>
    </source>
</evidence>
<evidence type="ECO:0000256" key="6">
    <source>
        <dbReference type="ARBA" id="ARBA00022989"/>
    </source>
</evidence>
<dbReference type="SMART" id="SM00409">
    <property type="entry name" value="IG"/>
    <property type="match status" value="6"/>
</dbReference>
<dbReference type="Pfam" id="PF13927">
    <property type="entry name" value="Ig_3"/>
    <property type="match status" value="1"/>
</dbReference>
<name>A0A9P0HL66_NEZVI</name>
<dbReference type="OrthoDB" id="8923679at2759"/>
<feature type="domain" description="Fibronectin type-III" evidence="15">
    <location>
        <begin position="1620"/>
        <end position="1723"/>
    </location>
</feature>
<dbReference type="GO" id="GO:0016020">
    <property type="term" value="C:membrane"/>
    <property type="evidence" value="ECO:0007669"/>
    <property type="project" value="UniProtKB-SubCell"/>
</dbReference>
<feature type="domain" description="Fibronectin type-III" evidence="15">
    <location>
        <begin position="811"/>
        <end position="910"/>
    </location>
</feature>
<evidence type="ECO:0000256" key="8">
    <source>
        <dbReference type="ARBA" id="ARBA00023157"/>
    </source>
</evidence>
<feature type="domain" description="Fibronectin type-III" evidence="15">
    <location>
        <begin position="1822"/>
        <end position="1921"/>
    </location>
</feature>
<organism evidence="16 17">
    <name type="scientific">Nezara viridula</name>
    <name type="common">Southern green stink bug</name>
    <name type="synonym">Cimex viridulus</name>
    <dbReference type="NCBI Taxonomy" id="85310"/>
    <lineage>
        <taxon>Eukaryota</taxon>
        <taxon>Metazoa</taxon>
        <taxon>Ecdysozoa</taxon>
        <taxon>Arthropoda</taxon>
        <taxon>Hexapoda</taxon>
        <taxon>Insecta</taxon>
        <taxon>Pterygota</taxon>
        <taxon>Neoptera</taxon>
        <taxon>Paraneoptera</taxon>
        <taxon>Hemiptera</taxon>
        <taxon>Heteroptera</taxon>
        <taxon>Panheteroptera</taxon>
        <taxon>Pentatomomorpha</taxon>
        <taxon>Pentatomoidea</taxon>
        <taxon>Pentatomidae</taxon>
        <taxon>Pentatominae</taxon>
        <taxon>Nezara</taxon>
    </lineage>
</organism>
<feature type="region of interest" description="Disordered" evidence="12">
    <location>
        <begin position="2084"/>
        <end position="2108"/>
    </location>
</feature>
<dbReference type="EMBL" id="OV725081">
    <property type="protein sequence ID" value="CAH1403697.1"/>
    <property type="molecule type" value="Genomic_DNA"/>
</dbReference>
<dbReference type="InterPro" id="IPR050964">
    <property type="entry name" value="Striated_Muscle_Regulatory"/>
</dbReference>
<dbReference type="SUPFAM" id="SSF48726">
    <property type="entry name" value="Immunoglobulin"/>
    <property type="match status" value="6"/>
</dbReference>
<dbReference type="PROSITE" id="PS50835">
    <property type="entry name" value="IG_LIKE"/>
    <property type="match status" value="4"/>
</dbReference>
<evidence type="ECO:0000256" key="13">
    <source>
        <dbReference type="SAM" id="Phobius"/>
    </source>
</evidence>
<evidence type="ECO:0000256" key="2">
    <source>
        <dbReference type="ARBA" id="ARBA00022692"/>
    </source>
</evidence>
<feature type="domain" description="Ig-like" evidence="14">
    <location>
        <begin position="506"/>
        <end position="594"/>
    </location>
</feature>
<evidence type="ECO:0000256" key="5">
    <source>
        <dbReference type="ARBA" id="ARBA00022889"/>
    </source>
</evidence>
<feature type="domain" description="Fibronectin type-III" evidence="15">
    <location>
        <begin position="1012"/>
        <end position="1107"/>
    </location>
</feature>
<feature type="domain" description="Ig-like" evidence="14">
    <location>
        <begin position="415"/>
        <end position="501"/>
    </location>
</feature>
<dbReference type="InterPro" id="IPR007110">
    <property type="entry name" value="Ig-like_dom"/>
</dbReference>
<dbReference type="CDD" id="cd00096">
    <property type="entry name" value="Ig"/>
    <property type="match status" value="3"/>
</dbReference>
<dbReference type="FunFam" id="2.60.40.10:FF:000028">
    <property type="entry name" value="Neuronal cell adhesion molecule"/>
    <property type="match status" value="1"/>
</dbReference>
<dbReference type="InterPro" id="IPR003599">
    <property type="entry name" value="Ig_sub"/>
</dbReference>
<reference evidence="16" key="1">
    <citation type="submission" date="2022-01" db="EMBL/GenBank/DDBJ databases">
        <authorList>
            <person name="King R."/>
        </authorList>
    </citation>
    <scope>NUCLEOTIDE SEQUENCE</scope>
</reference>
<feature type="domain" description="Fibronectin type-III" evidence="15">
    <location>
        <begin position="1727"/>
        <end position="1819"/>
    </location>
</feature>
<feature type="domain" description="Fibronectin type-III" evidence="15">
    <location>
        <begin position="1412"/>
        <end position="1508"/>
    </location>
</feature>
<keyword evidence="17" id="KW-1185">Reference proteome</keyword>
<evidence type="ECO:0008006" key="18">
    <source>
        <dbReference type="Google" id="ProtNLM"/>
    </source>
</evidence>
<keyword evidence="6 13" id="KW-1133">Transmembrane helix</keyword>
<evidence type="ECO:0000256" key="3">
    <source>
        <dbReference type="ARBA" id="ARBA00022729"/>
    </source>
</evidence>
<feature type="domain" description="Ig-like" evidence="14">
    <location>
        <begin position="221"/>
        <end position="315"/>
    </location>
</feature>
<dbReference type="Gene3D" id="2.60.40.10">
    <property type="entry name" value="Immunoglobulins"/>
    <property type="match status" value="19"/>
</dbReference>
<protein>
    <recommendedName>
        <fullName evidence="18">Protein sidekick</fullName>
    </recommendedName>
</protein>
<evidence type="ECO:0000313" key="17">
    <source>
        <dbReference type="Proteomes" id="UP001152798"/>
    </source>
</evidence>
<dbReference type="FunFam" id="2.60.40.10:FF:000360">
    <property type="entry name" value="Sidekick cell adhesion molecule 2"/>
    <property type="match status" value="1"/>
</dbReference>
<keyword evidence="7 13" id="KW-0472">Membrane</keyword>
<evidence type="ECO:0000256" key="1">
    <source>
        <dbReference type="ARBA" id="ARBA00004479"/>
    </source>
</evidence>
<feature type="domain" description="Fibronectin type-III" evidence="15">
    <location>
        <begin position="709"/>
        <end position="806"/>
    </location>
</feature>
<dbReference type="InterPro" id="IPR036116">
    <property type="entry name" value="FN3_sf"/>
</dbReference>
<dbReference type="GO" id="GO:0007155">
    <property type="term" value="P:cell adhesion"/>
    <property type="evidence" value="ECO:0007669"/>
    <property type="project" value="UniProtKB-KW"/>
</dbReference>
<dbReference type="FunFam" id="2.60.40.10:FF:000209">
    <property type="entry name" value="Sidekick cell adhesion molecule 2"/>
    <property type="match status" value="1"/>
</dbReference>
<dbReference type="PANTHER" id="PTHR13817:SF166">
    <property type="entry name" value="NEURONAL IGCAM-RELATED"/>
    <property type="match status" value="1"/>
</dbReference>
<proteinExistence type="inferred from homology"/>
<feature type="compositionally biased region" description="Polar residues" evidence="12">
    <location>
        <begin position="2041"/>
        <end position="2060"/>
    </location>
</feature>
<accession>A0A9P0HL66</accession>
<dbReference type="SMART" id="SM00408">
    <property type="entry name" value="IGc2"/>
    <property type="match status" value="5"/>
</dbReference>
<feature type="domain" description="Fibronectin type-III" evidence="15">
    <location>
        <begin position="1112"/>
        <end position="1207"/>
    </location>
</feature>
<feature type="domain" description="Ig-like" evidence="14">
    <location>
        <begin position="320"/>
        <end position="405"/>
    </location>
</feature>
<dbReference type="FunFam" id="2.60.40.10:FF:002352">
    <property type="entry name" value="Blast:Protein sidekick"/>
    <property type="match status" value="1"/>
</dbReference>
<dbReference type="InterPro" id="IPR013106">
    <property type="entry name" value="Ig_V-set"/>
</dbReference>
<evidence type="ECO:0000256" key="4">
    <source>
        <dbReference type="ARBA" id="ARBA00022737"/>
    </source>
</evidence>
<feature type="domain" description="Fibronectin type-III" evidence="15">
    <location>
        <begin position="911"/>
        <end position="1008"/>
    </location>
</feature>
<evidence type="ECO:0000313" key="16">
    <source>
        <dbReference type="EMBL" id="CAH1403697.1"/>
    </source>
</evidence>
<dbReference type="PANTHER" id="PTHR13817">
    <property type="entry name" value="TITIN"/>
    <property type="match status" value="1"/>
</dbReference>
<feature type="transmembrane region" description="Helical" evidence="13">
    <location>
        <begin position="1939"/>
        <end position="1961"/>
    </location>
</feature>
<dbReference type="InterPro" id="IPR013783">
    <property type="entry name" value="Ig-like_fold"/>
</dbReference>
<feature type="domain" description="Fibronectin type-III" evidence="15">
    <location>
        <begin position="1513"/>
        <end position="1615"/>
    </location>
</feature>
<feature type="domain" description="Fibronectin type-III" evidence="15">
    <location>
        <begin position="1212"/>
        <end position="1308"/>
    </location>
</feature>
<comment type="subcellular location">
    <subcellularLocation>
        <location evidence="1">Membrane</location>
        <topology evidence="1">Single-pass type I membrane protein</topology>
    </subcellularLocation>
</comment>
<dbReference type="Proteomes" id="UP001152798">
    <property type="component" value="Chromosome 5"/>
</dbReference>
<sequence>MLPLGSRSKWIWTARELVLLRVSHSFLLDHYLRTSLGSGREEGGGQTEPPSITTRFLKGYPQPQYKYLKDGEELGDFTTEHFYKIINTRREDGGAYQCLAKNDVGAILSKKIDIVVAFMGLFEDQTERTVTVKSGRAAVLDVPPIASQPPPLVQWQADDGSQLYDREYAHSPESQLIILSASPSHQKAYRARATNTQLGKEENSAYIRLQVVGEEEAEVAPEIIVGPKDVHIVKGKLETNLHCIVNARPLHELETLWYKDGILIENTGVGYTFNDPWNRTLSLVSANLTHTGMYTCQASLRTGGLPSVNASANVIVLEAPSFVGNMRPETLAEYSSTVVLPCEAIGVPTPNITWLKNGYNVLKLPQKNRYKIDEDGSLVIKKLRMEDTGMLQCVATNEGGSEFITTWLKVKTSAPIMETPPQNATVLDGKDVIMICRVAGSPIPNTTWIYQDTQVVGVTGRIQVLESGDLLIAAVRESDAGKYTCVRTNEAGRVEAVGYLSVLVRTQIIQPPVDTKVLLGNTATLQCKVSSDPSVPYQIDWFHNSRPVGLGSTRVKVGGDGTLTIQAVRAADVGDYMCVLSSAGGNETRTARLSVIELPYPVMGVKAMRMNMRVVNVSWTPAFDGNSPIVKYIVQRREVSDVGLIADPLLNWITEDSNVSADARWVELQNLKAASSYQFRVSAVNSVGEGPPSDPSNVVTLPQEPPSGPPLGFAGSARSSSEIITQWQPPLEEHRNGQILGYIIRYRLHGYKHSPWTSHNITNEAQRNFLIQDLITWKDYTLQIAAYNNKGVGVFSDGLKIKTKEGVPEAPPDNIKAKAINSTAVLVSWNPPNPQKINGINQGYKIQAYQGDEVVHSMTVPPSLLDPLEEQKAVLNDLQKHASYNITVLCFTDPGDGVQSKPVLVTTHEDVPDEVKSINFEDISDRAVKVVWSAPQRTNGILTGYTLSYMVKDQSDTLKTEELLPNITSLLVTQLQATTHYKFSIAAKTRIGKGPTREATIQSGVEPVLPSPPTKLAVTNIEPFSVVLQFTPGFDGNSSITKWIIEAKSARNSSWFTLFEVCQPEGNTVTVTGLTPFTNYMLRMIASNVVGKSEPSAPTKEFQTIQAPPAHPPRNVTVRAMSATELRVRWIPLQQVEWFGNARGYNISYSEVGSEVYKSITIEDHTANSHILQYLEEYTQYRVIMTAFNDVGSSLPSPAALERTRESVPSFGPMDVEANTTSSTTIVVKWGDVPREHRNGQLEGFKVLYGGVRNQPTKVKDIPSNKTFTTTLTELRKFQVYSIQVLAYTRLGDGTASSPPVRVQTYEDVPGAPSNVSFPDVSLTTARIIWDEPEEPNGEIIAYKITYTLQHPTTSPANFSREFPPSDRTYRVTELEAEQFYLFSVSAETRLGWGKSASALVYTTNNRDTPDPPSKPQISRSQLQSSQITFSWTPGRDGYAPLRYYTVQVSEGVGPWIGISERLDPQVTSFTAVNLKPFTLYRFRIQATNDIGPSGWSPESAQVRTLPAAPSRPVSGVRAVPITTTSVQVHWLPIPNAFWSGDQQTGGYRVMYQPLADFPASLQATPKVEVQGVDTNETVLTDLSRDHVYEIVVAAFNSEGVGPLSRPITVYVGEAVPTGQPLRVNATPVSPTEIKLTWVPPQSISQNGDLLGYKIFYLMVESPQELGPDEKIEEETEVVPATYTSHSLVFLDKYTTYRIQILAFNPAGDGPRSAPVTVRTFQGLPGPPRDLKFSEITMTSLIVTWEPPKKRNGELVGYIVTYETAEENDRFSKQVKQKVSEPRLEVQTLEEEVTYTFAVRAETIDIGPAIKANVTTGPQEGSPSAPRAFTLGKTVSSVEMHWVNSASGRGPILGYYIQSKRKDDTRWTTVTRTGNGPLQEFSVSYQNLLPSTAYHFRLIAYNKFGISYPAYSEDVVLTPSKLYLEYGYLQMKPFYRQTWFMVAVAAGSIIIIIMVIAVLCVKSKSYKYKQEAQKTLEESMAMDIDERQELAMEVYRGKRTGTLGRGVGPVLGKSPPRPSPASVAYHSDDDSLKAYDENPDDSSLTEKPSEISSTDSQGSESENESVRSDPHSFVNHYANVNDSLRQSWKRQKPVRNYSSYTDSEPEGSAVVSLNGGQIIMNNMARSRAPLPGFSSFV</sequence>
<feature type="compositionally biased region" description="Basic and acidic residues" evidence="12">
    <location>
        <begin position="2026"/>
        <end position="2036"/>
    </location>
</feature>
<evidence type="ECO:0000259" key="14">
    <source>
        <dbReference type="PROSITE" id="PS50835"/>
    </source>
</evidence>
<keyword evidence="9" id="KW-0325">Glycoprotein</keyword>
<keyword evidence="10" id="KW-0393">Immunoglobulin domain</keyword>
<dbReference type="InterPro" id="IPR036179">
    <property type="entry name" value="Ig-like_dom_sf"/>
</dbReference>
<dbReference type="CDD" id="cd00063">
    <property type="entry name" value="FN3"/>
    <property type="match status" value="13"/>
</dbReference>
<dbReference type="FunFam" id="2.60.40.10:FF:000093">
    <property type="entry name" value="Down syndrome cell adhesion molecule, isoform B"/>
    <property type="match status" value="1"/>
</dbReference>
<keyword evidence="8" id="KW-1015">Disulfide bond</keyword>
<dbReference type="InterPro" id="IPR013098">
    <property type="entry name" value="Ig_I-set"/>
</dbReference>
<dbReference type="InterPro" id="IPR003961">
    <property type="entry name" value="FN3_dom"/>
</dbReference>
<dbReference type="Pfam" id="PF07679">
    <property type="entry name" value="I-set"/>
    <property type="match status" value="3"/>
</dbReference>
<gene>
    <name evidence="16" type="ORF">NEZAVI_LOCUS12269</name>
</gene>
<dbReference type="FunFam" id="2.60.40.10:FF:000158">
    <property type="entry name" value="Sidekick cell adhesion molecule 2"/>
    <property type="match status" value="1"/>
</dbReference>
<evidence type="ECO:0000256" key="9">
    <source>
        <dbReference type="ARBA" id="ARBA00023180"/>
    </source>
</evidence>
<dbReference type="InterPro" id="IPR003598">
    <property type="entry name" value="Ig_sub2"/>
</dbReference>
<dbReference type="GO" id="GO:0048731">
    <property type="term" value="P:system development"/>
    <property type="evidence" value="ECO:0007669"/>
    <property type="project" value="UniProtKB-ARBA"/>
</dbReference>
<keyword evidence="3" id="KW-0732">Signal</keyword>
<dbReference type="Pfam" id="PF00041">
    <property type="entry name" value="fn3"/>
    <property type="match status" value="13"/>
</dbReference>
<evidence type="ECO:0000256" key="10">
    <source>
        <dbReference type="ARBA" id="ARBA00023319"/>
    </source>
</evidence>